<gene>
    <name evidence="8" type="ORF">A2115_01895</name>
</gene>
<accession>A0A1F7WJ32</accession>
<reference evidence="8 9" key="1">
    <citation type="journal article" date="2016" name="Nat. Commun.">
        <title>Thousands of microbial genomes shed light on interconnected biogeochemical processes in an aquifer system.</title>
        <authorList>
            <person name="Anantharaman K."/>
            <person name="Brown C.T."/>
            <person name="Hug L.A."/>
            <person name="Sharon I."/>
            <person name="Castelle C.J."/>
            <person name="Probst A.J."/>
            <person name="Thomas B.C."/>
            <person name="Singh A."/>
            <person name="Wilkins M.J."/>
            <person name="Karaoz U."/>
            <person name="Brodie E.L."/>
            <person name="Williams K.H."/>
            <person name="Hubbard S.S."/>
            <person name="Banfield J.F."/>
        </authorList>
    </citation>
    <scope>NUCLEOTIDE SEQUENCE [LARGE SCALE GENOMIC DNA]</scope>
</reference>
<comment type="caution">
    <text evidence="8">The sequence shown here is derived from an EMBL/GenBank/DDBJ whole genome shotgun (WGS) entry which is preliminary data.</text>
</comment>
<dbReference type="Pfam" id="PF01196">
    <property type="entry name" value="Ribosomal_L17"/>
    <property type="match status" value="1"/>
</dbReference>
<feature type="region of interest" description="Disordered" evidence="7">
    <location>
        <begin position="128"/>
        <end position="156"/>
    </location>
</feature>
<comment type="similarity">
    <text evidence="1 5">Belongs to the bacterial ribosomal protein bL17 family.</text>
</comment>
<evidence type="ECO:0000313" key="8">
    <source>
        <dbReference type="EMBL" id="OGM02811.1"/>
    </source>
</evidence>
<protein>
    <recommendedName>
        <fullName evidence="4 6">50S ribosomal protein L17</fullName>
    </recommendedName>
</protein>
<sequence length="156" mass="17674">MRKRVFGHKLSRNRNSRKALFRSLVRSLAIHGSIKTTKAKAKAVQGLIDRVIKKAQSNNLTTRREVYSMLGNDRATTDKLFKEIAPKLNNRASGFTKTIPLPKRAGDNASMVTLEWVEKMTVDDAVLGKKKENKKENKKSAKKEVKIDKKVKKAKK</sequence>
<dbReference type="GO" id="GO:0006412">
    <property type="term" value="P:translation"/>
    <property type="evidence" value="ECO:0007669"/>
    <property type="project" value="InterPro"/>
</dbReference>
<evidence type="ECO:0000256" key="1">
    <source>
        <dbReference type="ARBA" id="ARBA00008777"/>
    </source>
</evidence>
<dbReference type="AlphaFoldDB" id="A0A1F7WJ32"/>
<evidence type="ECO:0000256" key="2">
    <source>
        <dbReference type="ARBA" id="ARBA00022980"/>
    </source>
</evidence>
<dbReference type="Gene3D" id="3.90.1030.10">
    <property type="entry name" value="Ribosomal protein L17"/>
    <property type="match status" value="1"/>
</dbReference>
<keyword evidence="2 5" id="KW-0689">Ribosomal protein</keyword>
<evidence type="ECO:0000256" key="4">
    <source>
        <dbReference type="ARBA" id="ARBA00035494"/>
    </source>
</evidence>
<dbReference type="PANTHER" id="PTHR14413">
    <property type="entry name" value="RIBOSOMAL PROTEIN L17"/>
    <property type="match status" value="1"/>
</dbReference>
<dbReference type="NCBIfam" id="TIGR00059">
    <property type="entry name" value="L17"/>
    <property type="match status" value="1"/>
</dbReference>
<dbReference type="InterPro" id="IPR000456">
    <property type="entry name" value="Ribosomal_bL17"/>
</dbReference>
<dbReference type="GO" id="GO:0003735">
    <property type="term" value="F:structural constituent of ribosome"/>
    <property type="evidence" value="ECO:0007669"/>
    <property type="project" value="InterPro"/>
</dbReference>
<dbReference type="PANTHER" id="PTHR14413:SF16">
    <property type="entry name" value="LARGE RIBOSOMAL SUBUNIT PROTEIN BL17M"/>
    <property type="match status" value="1"/>
</dbReference>
<keyword evidence="3 5" id="KW-0687">Ribonucleoprotein</keyword>
<evidence type="ECO:0000256" key="6">
    <source>
        <dbReference type="RuleBase" id="RU000661"/>
    </source>
</evidence>
<dbReference type="GO" id="GO:0022625">
    <property type="term" value="C:cytosolic large ribosomal subunit"/>
    <property type="evidence" value="ECO:0007669"/>
    <property type="project" value="TreeGrafter"/>
</dbReference>
<evidence type="ECO:0000313" key="9">
    <source>
        <dbReference type="Proteomes" id="UP000176198"/>
    </source>
</evidence>
<evidence type="ECO:0000256" key="3">
    <source>
        <dbReference type="ARBA" id="ARBA00023274"/>
    </source>
</evidence>
<dbReference type="STRING" id="1802471.A2115_01895"/>
<name>A0A1F7WJ32_9BACT</name>
<dbReference type="SUPFAM" id="SSF64263">
    <property type="entry name" value="Prokaryotic ribosomal protein L17"/>
    <property type="match status" value="1"/>
</dbReference>
<feature type="compositionally biased region" description="Basic and acidic residues" evidence="7">
    <location>
        <begin position="128"/>
        <end position="148"/>
    </location>
</feature>
<proteinExistence type="inferred from homology"/>
<organism evidence="8 9">
    <name type="scientific">Candidatus Woesebacteria bacterium GWA1_41_8</name>
    <dbReference type="NCBI Taxonomy" id="1802471"/>
    <lineage>
        <taxon>Bacteria</taxon>
        <taxon>Candidatus Woeseibacteriota</taxon>
    </lineage>
</organism>
<dbReference type="InterPro" id="IPR036373">
    <property type="entry name" value="Ribosomal_bL17_sf"/>
</dbReference>
<dbReference type="Proteomes" id="UP000176198">
    <property type="component" value="Unassembled WGS sequence"/>
</dbReference>
<evidence type="ECO:0000256" key="7">
    <source>
        <dbReference type="SAM" id="MobiDB-lite"/>
    </source>
</evidence>
<dbReference type="EMBL" id="MGFJ01000014">
    <property type="protein sequence ID" value="OGM02811.1"/>
    <property type="molecule type" value="Genomic_DNA"/>
</dbReference>
<evidence type="ECO:0000256" key="5">
    <source>
        <dbReference type="RuleBase" id="RU000660"/>
    </source>
</evidence>